<dbReference type="CDD" id="cd06577">
    <property type="entry name" value="PASTA_pknB"/>
    <property type="match status" value="1"/>
</dbReference>
<name>A0A100WCA2_MYCCR</name>
<accession>A0A100WCA2</accession>
<reference evidence="3" key="1">
    <citation type="journal article" date="2016" name="Genome Announc.">
        <title>Draft Genome Sequences of Five Rapidly Growing Mycobacterium Species, M. thermoresistibile, M. fortuitum subsp. acetamidolyticum, M. canariasense, M. brisbanense, and M. novocastrense.</title>
        <authorList>
            <person name="Katahira K."/>
            <person name="Ogura Y."/>
            <person name="Gotoh Y."/>
            <person name="Hayashi T."/>
        </authorList>
    </citation>
    <scope>NUCLEOTIDE SEQUENCE [LARGE SCALE GENOMIC DNA]</scope>
    <source>
        <strain evidence="3">JCM15298</strain>
    </source>
</reference>
<dbReference type="InterPro" id="IPR005543">
    <property type="entry name" value="PASTA_dom"/>
</dbReference>
<gene>
    <name evidence="2" type="primary">pknB</name>
    <name evidence="2" type="ORF">RMCC_2542</name>
</gene>
<keyword evidence="2" id="KW-0418">Kinase</keyword>
<dbReference type="PROSITE" id="PS51178">
    <property type="entry name" value="PASTA"/>
    <property type="match status" value="1"/>
</dbReference>
<dbReference type="Proteomes" id="UP000069443">
    <property type="component" value="Unassembled WGS sequence"/>
</dbReference>
<evidence type="ECO:0000259" key="1">
    <source>
        <dbReference type="PROSITE" id="PS51178"/>
    </source>
</evidence>
<dbReference type="GO" id="GO:0016301">
    <property type="term" value="F:kinase activity"/>
    <property type="evidence" value="ECO:0007669"/>
    <property type="project" value="UniProtKB-KW"/>
</dbReference>
<protein>
    <submittedName>
        <fullName evidence="2">Serine/threonine-protein kinase pknB</fullName>
    </submittedName>
</protein>
<feature type="domain" description="PASTA" evidence="1">
    <location>
        <begin position="1"/>
        <end position="64"/>
    </location>
</feature>
<evidence type="ECO:0000313" key="2">
    <source>
        <dbReference type="EMBL" id="GAS95576.1"/>
    </source>
</evidence>
<reference evidence="3" key="2">
    <citation type="submission" date="2016-02" db="EMBL/GenBank/DDBJ databases">
        <title>Draft genome sequence of five rapidly growing Mycobacterium species.</title>
        <authorList>
            <person name="Katahira K."/>
            <person name="Gotou Y."/>
            <person name="Iida K."/>
            <person name="Ogura Y."/>
            <person name="Hayashi T."/>
        </authorList>
    </citation>
    <scope>NUCLEOTIDE SEQUENCE [LARGE SCALE GENOMIC DNA]</scope>
    <source>
        <strain evidence="3">JCM15298</strain>
    </source>
</reference>
<evidence type="ECO:0000313" key="3">
    <source>
        <dbReference type="Proteomes" id="UP000069443"/>
    </source>
</evidence>
<dbReference type="Gene3D" id="3.30.10.20">
    <property type="match status" value="1"/>
</dbReference>
<dbReference type="EMBL" id="BCSY01000039">
    <property type="protein sequence ID" value="GAS95576.1"/>
    <property type="molecule type" value="Genomic_DNA"/>
</dbReference>
<proteinExistence type="predicted"/>
<dbReference type="Pfam" id="PF03793">
    <property type="entry name" value="PASTA"/>
    <property type="match status" value="1"/>
</dbReference>
<comment type="caution">
    <text evidence="2">The sequence shown here is derived from an EMBL/GenBank/DDBJ whole genome shotgun (WGS) entry which is preliminary data.</text>
</comment>
<keyword evidence="2" id="KW-0808">Transferase</keyword>
<organism evidence="2 3">
    <name type="scientific">Mycolicibacterium canariasense</name>
    <name type="common">Mycobacterium canariasense</name>
    <dbReference type="NCBI Taxonomy" id="228230"/>
    <lineage>
        <taxon>Bacteria</taxon>
        <taxon>Bacillati</taxon>
        <taxon>Actinomycetota</taxon>
        <taxon>Actinomycetes</taxon>
        <taxon>Mycobacteriales</taxon>
        <taxon>Mycobacteriaceae</taxon>
        <taxon>Mycolicibacterium</taxon>
    </lineage>
</organism>
<keyword evidence="3" id="KW-1185">Reference proteome</keyword>
<sequence>MPDVRGRFWFDVARQLQAWGWSGSLLKGSDVHGSGYAPGQIVTQDPEPGERIAMNGMITLQFAGSD</sequence>
<dbReference type="AlphaFoldDB" id="A0A100WCA2"/>